<dbReference type="Gene3D" id="3.40.140.10">
    <property type="entry name" value="Cytidine Deaminase, domain 2"/>
    <property type="match status" value="1"/>
</dbReference>
<dbReference type="SUPFAM" id="SSF53927">
    <property type="entry name" value="Cytidine deaminase-like"/>
    <property type="match status" value="1"/>
</dbReference>
<proteinExistence type="predicted"/>
<reference evidence="2" key="1">
    <citation type="journal article" date="2017" name="Nat. Ecol. Evol.">
        <title>Genome expansion and lineage-specific genetic innovations in the forest pathogenic fungi Armillaria.</title>
        <authorList>
            <person name="Sipos G."/>
            <person name="Prasanna A.N."/>
            <person name="Walter M.C."/>
            <person name="O'Connor E."/>
            <person name="Balint B."/>
            <person name="Krizsan K."/>
            <person name="Kiss B."/>
            <person name="Hess J."/>
            <person name="Varga T."/>
            <person name="Slot J."/>
            <person name="Riley R."/>
            <person name="Boka B."/>
            <person name="Rigling D."/>
            <person name="Barry K."/>
            <person name="Lee J."/>
            <person name="Mihaltcheva S."/>
            <person name="LaButti K."/>
            <person name="Lipzen A."/>
            <person name="Waldron R."/>
            <person name="Moloney N.M."/>
            <person name="Sperisen C."/>
            <person name="Kredics L."/>
            <person name="Vagvoelgyi C."/>
            <person name="Patrignani A."/>
            <person name="Fitzpatrick D."/>
            <person name="Nagy I."/>
            <person name="Doyle S."/>
            <person name="Anderson J.B."/>
            <person name="Grigoriev I.V."/>
            <person name="Gueldener U."/>
            <person name="Muensterkoetter M."/>
            <person name="Nagy L.G."/>
        </authorList>
    </citation>
    <scope>NUCLEOTIDE SEQUENCE [LARGE SCALE GENOMIC DNA]</scope>
    <source>
        <strain evidence="2">28-4</strain>
    </source>
</reference>
<dbReference type="Proteomes" id="UP000218334">
    <property type="component" value="Unassembled WGS sequence"/>
</dbReference>
<dbReference type="AlphaFoldDB" id="A0A2H3BP04"/>
<dbReference type="InterPro" id="IPR016193">
    <property type="entry name" value="Cytidine_deaminase-like"/>
</dbReference>
<evidence type="ECO:0000313" key="1">
    <source>
        <dbReference type="EMBL" id="PBK68682.1"/>
    </source>
</evidence>
<accession>A0A2H3BP04</accession>
<organism evidence="1 2">
    <name type="scientific">Armillaria solidipes</name>
    <dbReference type="NCBI Taxonomy" id="1076256"/>
    <lineage>
        <taxon>Eukaryota</taxon>
        <taxon>Fungi</taxon>
        <taxon>Dikarya</taxon>
        <taxon>Basidiomycota</taxon>
        <taxon>Agaricomycotina</taxon>
        <taxon>Agaricomycetes</taxon>
        <taxon>Agaricomycetidae</taxon>
        <taxon>Agaricales</taxon>
        <taxon>Marasmiineae</taxon>
        <taxon>Physalacriaceae</taxon>
        <taxon>Armillaria</taxon>
    </lineage>
</organism>
<keyword evidence="2" id="KW-1185">Reference proteome</keyword>
<dbReference type="GO" id="GO:0006139">
    <property type="term" value="P:nucleobase-containing compound metabolic process"/>
    <property type="evidence" value="ECO:0007669"/>
    <property type="project" value="UniProtKB-ARBA"/>
</dbReference>
<gene>
    <name evidence="1" type="ORF">ARMSODRAFT_957718</name>
</gene>
<dbReference type="GO" id="GO:0003824">
    <property type="term" value="F:catalytic activity"/>
    <property type="evidence" value="ECO:0007669"/>
    <property type="project" value="InterPro"/>
</dbReference>
<dbReference type="EMBL" id="KZ293431">
    <property type="protein sequence ID" value="PBK68682.1"/>
    <property type="molecule type" value="Genomic_DNA"/>
</dbReference>
<protein>
    <recommendedName>
        <fullName evidence="3">CMP/dCMP-type deaminase domain-containing protein</fullName>
    </recommendedName>
</protein>
<evidence type="ECO:0000313" key="2">
    <source>
        <dbReference type="Proteomes" id="UP000218334"/>
    </source>
</evidence>
<evidence type="ECO:0008006" key="3">
    <source>
        <dbReference type="Google" id="ProtNLM"/>
    </source>
</evidence>
<name>A0A2H3BP04_9AGAR</name>
<sequence length="58" mass="6098">MDAIHEIFMNEALAMAQQVLDASEVPVGCIFTVRDGVASSSKPVIGQTSSGMLLDTQS</sequence>